<reference evidence="2 3" key="1">
    <citation type="submission" date="2023-08" db="EMBL/GenBank/DDBJ databases">
        <authorList>
            <person name="Girao M."/>
            <person name="Carvalho M.F."/>
        </authorList>
    </citation>
    <scope>NUCLEOTIDE SEQUENCE [LARGE SCALE GENOMIC DNA]</scope>
    <source>
        <strain evidence="2 3">CT-R113</strain>
    </source>
</reference>
<accession>A0ABU7K3E5</accession>
<dbReference type="SUPFAM" id="SSF54427">
    <property type="entry name" value="NTF2-like"/>
    <property type="match status" value="1"/>
</dbReference>
<dbReference type="Proteomes" id="UP001356095">
    <property type="component" value="Unassembled WGS sequence"/>
</dbReference>
<organism evidence="2 3">
    <name type="scientific">Nocardiopsis codii</name>
    <dbReference type="NCBI Taxonomy" id="3065942"/>
    <lineage>
        <taxon>Bacteria</taxon>
        <taxon>Bacillati</taxon>
        <taxon>Actinomycetota</taxon>
        <taxon>Actinomycetes</taxon>
        <taxon>Streptosporangiales</taxon>
        <taxon>Nocardiopsidaceae</taxon>
        <taxon>Nocardiopsis</taxon>
    </lineage>
</organism>
<feature type="domain" description="SnoaL-like" evidence="1">
    <location>
        <begin position="9"/>
        <end position="130"/>
    </location>
</feature>
<protein>
    <submittedName>
        <fullName evidence="2">Nuclear transport factor 2 family protein</fullName>
    </submittedName>
</protein>
<dbReference type="Gene3D" id="3.10.450.50">
    <property type="match status" value="1"/>
</dbReference>
<proteinExistence type="predicted"/>
<evidence type="ECO:0000259" key="1">
    <source>
        <dbReference type="Pfam" id="PF13577"/>
    </source>
</evidence>
<dbReference type="RefSeq" id="WP_330090560.1">
    <property type="nucleotide sequence ID" value="NZ_JAUZMY010000004.1"/>
</dbReference>
<evidence type="ECO:0000313" key="2">
    <source>
        <dbReference type="EMBL" id="MEE2036763.1"/>
    </source>
</evidence>
<dbReference type="EMBL" id="JAUZMY010000004">
    <property type="protein sequence ID" value="MEE2036763.1"/>
    <property type="molecule type" value="Genomic_DNA"/>
</dbReference>
<dbReference type="Pfam" id="PF13577">
    <property type="entry name" value="SnoaL_4"/>
    <property type="match status" value="1"/>
</dbReference>
<name>A0ABU7K3E5_9ACTN</name>
<sequence length="137" mass="15125">MDGTLVIGIHQLYARQSHLIDSGNAEGWARTFTPDGEFHSPTYPAPVAGRAPLRDFAQDFARNARAAGEVHRHVVTNVYVESVNPARAQVSAYLQVVATSVTGGTRLLRLTTVHDLLVRHGDDWRVARRDVRRDDAA</sequence>
<dbReference type="InterPro" id="IPR032710">
    <property type="entry name" value="NTF2-like_dom_sf"/>
</dbReference>
<keyword evidence="3" id="KW-1185">Reference proteome</keyword>
<evidence type="ECO:0000313" key="3">
    <source>
        <dbReference type="Proteomes" id="UP001356095"/>
    </source>
</evidence>
<comment type="caution">
    <text evidence="2">The sequence shown here is derived from an EMBL/GenBank/DDBJ whole genome shotgun (WGS) entry which is preliminary data.</text>
</comment>
<dbReference type="InterPro" id="IPR037401">
    <property type="entry name" value="SnoaL-like"/>
</dbReference>
<gene>
    <name evidence="2" type="ORF">Q8791_05940</name>
</gene>